<evidence type="ECO:0000256" key="4">
    <source>
        <dbReference type="ARBA" id="ARBA00022741"/>
    </source>
</evidence>
<comment type="function">
    <text evidence="9">Reversibly transfers an adenylyl group from ATP to 4'-phosphopantetheine, yielding dephospho-CoA (dPCoA) and pyrophosphate.</text>
</comment>
<protein>
    <recommendedName>
        <fullName evidence="9">Phosphopantetheine adenylyltransferase</fullName>
        <ecNumber evidence="9">2.7.7.3</ecNumber>
    </recommendedName>
    <alternativeName>
        <fullName evidence="9">Dephospho-CoA pyrophosphorylase</fullName>
    </alternativeName>
    <alternativeName>
        <fullName evidence="9">Pantetheine-phosphate adenylyltransferase</fullName>
        <shortName evidence="9">PPAT</shortName>
    </alternativeName>
</protein>
<dbReference type="EC" id="2.7.7.3" evidence="9"/>
<feature type="binding site" evidence="9">
    <location>
        <position position="87"/>
    </location>
    <ligand>
        <name>substrate</name>
    </ligand>
</feature>
<dbReference type="NCBIfam" id="TIGR00125">
    <property type="entry name" value="cyt_tran_rel"/>
    <property type="match status" value="1"/>
</dbReference>
<comment type="subunit">
    <text evidence="9">Homohexamer.</text>
</comment>
<keyword evidence="5 9" id="KW-0067">ATP-binding</keyword>
<feature type="binding site" evidence="9">
    <location>
        <position position="9"/>
    </location>
    <ligand>
        <name>substrate</name>
    </ligand>
</feature>
<keyword evidence="2 9" id="KW-0808">Transferase</keyword>
<feature type="site" description="Transition state stabilizer" evidence="9">
    <location>
        <position position="17"/>
    </location>
</feature>
<dbReference type="NCBIfam" id="TIGR01510">
    <property type="entry name" value="coaD_prev_kdtB"/>
    <property type="match status" value="1"/>
</dbReference>
<evidence type="ECO:0000256" key="2">
    <source>
        <dbReference type="ARBA" id="ARBA00022679"/>
    </source>
</evidence>
<proteinExistence type="inferred from homology"/>
<comment type="similarity">
    <text evidence="9">Belongs to the bacterial CoaD family.</text>
</comment>
<comment type="caution">
    <text evidence="11">The sequence shown here is derived from an EMBL/GenBank/DDBJ whole genome shotgun (WGS) entry which is preliminary data.</text>
</comment>
<comment type="catalytic activity">
    <reaction evidence="8 9">
        <text>(R)-4'-phosphopantetheine + ATP + H(+) = 3'-dephospho-CoA + diphosphate</text>
        <dbReference type="Rhea" id="RHEA:19801"/>
        <dbReference type="ChEBI" id="CHEBI:15378"/>
        <dbReference type="ChEBI" id="CHEBI:30616"/>
        <dbReference type="ChEBI" id="CHEBI:33019"/>
        <dbReference type="ChEBI" id="CHEBI:57328"/>
        <dbReference type="ChEBI" id="CHEBI:61723"/>
        <dbReference type="EC" id="2.7.7.3"/>
    </reaction>
</comment>
<dbReference type="HAMAP" id="MF_00151">
    <property type="entry name" value="PPAT_bact"/>
    <property type="match status" value="1"/>
</dbReference>
<name>A0A0F3RQD9_9LACO</name>
<dbReference type="UniPathway" id="UPA00241">
    <property type="reaction ID" value="UER00355"/>
</dbReference>
<feature type="binding site" evidence="9">
    <location>
        <position position="98"/>
    </location>
    <ligand>
        <name>ATP</name>
        <dbReference type="ChEBI" id="CHEBI:30616"/>
    </ligand>
</feature>
<keyword evidence="4 9" id="KW-0547">Nucleotide-binding</keyword>
<dbReference type="OrthoDB" id="9806661at2"/>
<dbReference type="PANTHER" id="PTHR21342:SF1">
    <property type="entry name" value="PHOSPHOPANTETHEINE ADENYLYLTRANSFERASE"/>
    <property type="match status" value="1"/>
</dbReference>
<dbReference type="STRING" id="216463.VC81_10175"/>
<dbReference type="GO" id="GO:0015937">
    <property type="term" value="P:coenzyme A biosynthetic process"/>
    <property type="evidence" value="ECO:0007669"/>
    <property type="project" value="UniProtKB-UniRule"/>
</dbReference>
<evidence type="ECO:0000256" key="1">
    <source>
        <dbReference type="ARBA" id="ARBA00022490"/>
    </source>
</evidence>
<dbReference type="Proteomes" id="UP000033491">
    <property type="component" value="Unassembled WGS sequence"/>
</dbReference>
<dbReference type="InterPro" id="IPR004821">
    <property type="entry name" value="Cyt_trans-like"/>
</dbReference>
<feature type="binding site" evidence="9">
    <location>
        <position position="73"/>
    </location>
    <ligand>
        <name>substrate</name>
    </ligand>
</feature>
<dbReference type="PANTHER" id="PTHR21342">
    <property type="entry name" value="PHOSPHOPANTETHEINE ADENYLYLTRANSFERASE"/>
    <property type="match status" value="1"/>
</dbReference>
<evidence type="ECO:0000256" key="3">
    <source>
        <dbReference type="ARBA" id="ARBA00022695"/>
    </source>
</evidence>
<comment type="subcellular location">
    <subcellularLocation>
        <location evidence="9">Cytoplasm</location>
    </subcellularLocation>
</comment>
<feature type="binding site" evidence="9">
    <location>
        <begin position="123"/>
        <end position="129"/>
    </location>
    <ligand>
        <name>ATP</name>
        <dbReference type="ChEBI" id="CHEBI:30616"/>
    </ligand>
</feature>
<accession>A0A0F3RQD9</accession>
<dbReference type="Pfam" id="PF01467">
    <property type="entry name" value="CTP_transf_like"/>
    <property type="match status" value="1"/>
</dbReference>
<evidence type="ECO:0000313" key="12">
    <source>
        <dbReference type="Proteomes" id="UP000033491"/>
    </source>
</evidence>
<reference evidence="11 12" key="1">
    <citation type="submission" date="2015-03" db="EMBL/GenBank/DDBJ databases">
        <authorList>
            <person name="Zheng J."/>
            <person name="Ganezle M."/>
        </authorList>
    </citation>
    <scope>NUCLEOTIDE SEQUENCE [LARGE SCALE GENOMIC DNA]</scope>
    <source>
        <strain evidence="11 12">LP38</strain>
    </source>
</reference>
<dbReference type="EMBL" id="JZCR01000021">
    <property type="protein sequence ID" value="KJW12248.1"/>
    <property type="molecule type" value="Genomic_DNA"/>
</dbReference>
<dbReference type="PATRIC" id="fig|216463.3.peg.1292"/>
<dbReference type="CDD" id="cd02163">
    <property type="entry name" value="PPAT"/>
    <property type="match status" value="1"/>
</dbReference>
<dbReference type="InterPro" id="IPR001980">
    <property type="entry name" value="PPAT"/>
</dbReference>
<keyword evidence="6 9" id="KW-0460">Magnesium</keyword>
<dbReference type="AlphaFoldDB" id="A0A0F3RQD9"/>
<keyword evidence="1 9" id="KW-0963">Cytoplasm</keyword>
<feature type="binding site" evidence="9">
    <location>
        <position position="41"/>
    </location>
    <ligand>
        <name>substrate</name>
    </ligand>
</feature>
<feature type="domain" description="Cytidyltransferase-like" evidence="10">
    <location>
        <begin position="5"/>
        <end position="133"/>
    </location>
</feature>
<feature type="binding site" evidence="9">
    <location>
        <begin position="88"/>
        <end position="90"/>
    </location>
    <ligand>
        <name>ATP</name>
        <dbReference type="ChEBI" id="CHEBI:30616"/>
    </ligand>
</feature>
<feature type="binding site" evidence="9">
    <location>
        <begin position="9"/>
        <end position="10"/>
    </location>
    <ligand>
        <name>ATP</name>
        <dbReference type="ChEBI" id="CHEBI:30616"/>
    </ligand>
</feature>
<evidence type="ECO:0000259" key="10">
    <source>
        <dbReference type="Pfam" id="PF01467"/>
    </source>
</evidence>
<dbReference type="InterPro" id="IPR014729">
    <property type="entry name" value="Rossmann-like_a/b/a_fold"/>
</dbReference>
<comment type="pathway">
    <text evidence="9">Cofactor biosynthesis; coenzyme A biosynthesis; CoA from (R)-pantothenate: step 4/5.</text>
</comment>
<evidence type="ECO:0000313" key="11">
    <source>
        <dbReference type="EMBL" id="KJW12248.1"/>
    </source>
</evidence>
<dbReference type="GO" id="GO:0004595">
    <property type="term" value="F:pantetheine-phosphate adenylyltransferase activity"/>
    <property type="evidence" value="ECO:0007669"/>
    <property type="project" value="UniProtKB-UniRule"/>
</dbReference>
<organism evidence="11 12">
    <name type="scientific">Levilactobacillus spicheri</name>
    <dbReference type="NCBI Taxonomy" id="216463"/>
    <lineage>
        <taxon>Bacteria</taxon>
        <taxon>Bacillati</taxon>
        <taxon>Bacillota</taxon>
        <taxon>Bacilli</taxon>
        <taxon>Lactobacillales</taxon>
        <taxon>Lactobacillaceae</taxon>
        <taxon>Levilactobacillus</taxon>
    </lineage>
</organism>
<dbReference type="GO" id="GO:0005737">
    <property type="term" value="C:cytoplasm"/>
    <property type="evidence" value="ECO:0007669"/>
    <property type="project" value="UniProtKB-SubCell"/>
</dbReference>
<dbReference type="RefSeq" id="WP_045807971.1">
    <property type="nucleotide sequence ID" value="NZ_JZCR01000021.1"/>
</dbReference>
<evidence type="ECO:0000256" key="8">
    <source>
        <dbReference type="ARBA" id="ARBA00029346"/>
    </source>
</evidence>
<evidence type="ECO:0000256" key="5">
    <source>
        <dbReference type="ARBA" id="ARBA00022840"/>
    </source>
</evidence>
<keyword evidence="7 9" id="KW-0173">Coenzyme A biosynthesis</keyword>
<dbReference type="Gene3D" id="3.40.50.620">
    <property type="entry name" value="HUPs"/>
    <property type="match status" value="1"/>
</dbReference>
<sequence>MTIAVFPGSFDPLTNGHLDLIQRASRLFDQLVVVVGQNTSKKGVFTPTERVAFIRQSLTDLPNVTVRIESGLTVAFMQSIGATVLVRGLRNSADFEYEQGIAGMNRHLDPQIETVCLMADAQYQFVSSSLLREVAKFDGDLERLVPPVVAQALHQRLGSDD</sequence>
<dbReference type="GO" id="GO:0005524">
    <property type="term" value="F:ATP binding"/>
    <property type="evidence" value="ECO:0007669"/>
    <property type="project" value="UniProtKB-KW"/>
</dbReference>
<evidence type="ECO:0000256" key="9">
    <source>
        <dbReference type="HAMAP-Rule" id="MF_00151"/>
    </source>
</evidence>
<evidence type="ECO:0000256" key="7">
    <source>
        <dbReference type="ARBA" id="ARBA00022993"/>
    </source>
</evidence>
<keyword evidence="3 9" id="KW-0548">Nucleotidyltransferase</keyword>
<feature type="binding site" evidence="9">
    <location>
        <position position="17"/>
    </location>
    <ligand>
        <name>ATP</name>
        <dbReference type="ChEBI" id="CHEBI:30616"/>
    </ligand>
</feature>
<gene>
    <name evidence="9 11" type="primary">coaD</name>
    <name evidence="11" type="ORF">VC81_10175</name>
</gene>
<comment type="cofactor">
    <cofactor evidence="9">
        <name>Mg(2+)</name>
        <dbReference type="ChEBI" id="CHEBI:18420"/>
    </cofactor>
</comment>
<dbReference type="SUPFAM" id="SSF52374">
    <property type="entry name" value="Nucleotidylyl transferase"/>
    <property type="match status" value="1"/>
</dbReference>
<evidence type="ECO:0000256" key="6">
    <source>
        <dbReference type="ARBA" id="ARBA00022842"/>
    </source>
</evidence>
<dbReference type="PRINTS" id="PR01020">
    <property type="entry name" value="LPSBIOSNTHSS"/>
</dbReference>